<protein>
    <submittedName>
        <fullName evidence="2">Vesicle-associated protein 1-1</fullName>
    </submittedName>
</protein>
<dbReference type="InterPro" id="IPR008962">
    <property type="entry name" value="PapD-like_sf"/>
</dbReference>
<proteinExistence type="predicted"/>
<keyword evidence="3" id="KW-1185">Reference proteome</keyword>
<dbReference type="InterPro" id="IPR000535">
    <property type="entry name" value="MSP_dom"/>
</dbReference>
<dbReference type="Proteomes" id="UP000237347">
    <property type="component" value="Unassembled WGS sequence"/>
</dbReference>
<reference evidence="2 3" key="1">
    <citation type="journal article" date="2018" name="Sci. Data">
        <title>The draft genome sequence of cork oak.</title>
        <authorList>
            <person name="Ramos A.M."/>
            <person name="Usie A."/>
            <person name="Barbosa P."/>
            <person name="Barros P.M."/>
            <person name="Capote T."/>
            <person name="Chaves I."/>
            <person name="Simoes F."/>
            <person name="Abreu I."/>
            <person name="Carrasquinho I."/>
            <person name="Faro C."/>
            <person name="Guimaraes J.B."/>
            <person name="Mendonca D."/>
            <person name="Nobrega F."/>
            <person name="Rodrigues L."/>
            <person name="Saibo N.J.M."/>
            <person name="Varela M.C."/>
            <person name="Egas C."/>
            <person name="Matos J."/>
            <person name="Miguel C.M."/>
            <person name="Oliveira M.M."/>
            <person name="Ricardo C.P."/>
            <person name="Goncalves S."/>
        </authorList>
    </citation>
    <scope>NUCLEOTIDE SEQUENCE [LARGE SCALE GENOMIC DNA]</scope>
    <source>
        <strain evidence="3">cv. HL8</strain>
    </source>
</reference>
<evidence type="ECO:0000313" key="3">
    <source>
        <dbReference type="Proteomes" id="UP000237347"/>
    </source>
</evidence>
<feature type="domain" description="MSP" evidence="1">
    <location>
        <begin position="1"/>
        <end position="65"/>
    </location>
</feature>
<dbReference type="SUPFAM" id="SSF49354">
    <property type="entry name" value="PapD-like"/>
    <property type="match status" value="1"/>
</dbReference>
<feature type="non-terminal residue" evidence="2">
    <location>
        <position position="65"/>
    </location>
</feature>
<evidence type="ECO:0000313" key="2">
    <source>
        <dbReference type="EMBL" id="KAK7849209.1"/>
    </source>
</evidence>
<evidence type="ECO:0000259" key="1">
    <source>
        <dbReference type="PROSITE" id="PS50202"/>
    </source>
</evidence>
<dbReference type="AlphaFoldDB" id="A0AAW0LEB2"/>
<dbReference type="Gene3D" id="2.60.40.10">
    <property type="entry name" value="Immunoglobulins"/>
    <property type="match status" value="1"/>
</dbReference>
<name>A0AAW0LEB2_QUESU</name>
<organism evidence="2 3">
    <name type="scientific">Quercus suber</name>
    <name type="common">Cork oak</name>
    <dbReference type="NCBI Taxonomy" id="58331"/>
    <lineage>
        <taxon>Eukaryota</taxon>
        <taxon>Viridiplantae</taxon>
        <taxon>Streptophyta</taxon>
        <taxon>Embryophyta</taxon>
        <taxon>Tracheophyta</taxon>
        <taxon>Spermatophyta</taxon>
        <taxon>Magnoliopsida</taxon>
        <taxon>eudicotyledons</taxon>
        <taxon>Gunneridae</taxon>
        <taxon>Pentapetalae</taxon>
        <taxon>rosids</taxon>
        <taxon>fabids</taxon>
        <taxon>Fagales</taxon>
        <taxon>Fagaceae</taxon>
        <taxon>Quercus</taxon>
    </lineage>
</organism>
<dbReference type="InterPro" id="IPR013783">
    <property type="entry name" value="Ig-like_fold"/>
</dbReference>
<gene>
    <name evidence="2" type="primary">PVA11</name>
    <name evidence="2" type="ORF">CFP56_003361</name>
</gene>
<accession>A0AAW0LEB2</accession>
<comment type="caution">
    <text evidence="2">The sequence shown here is derived from an EMBL/GenBank/DDBJ whole genome shotgun (WGS) entry which is preliminary data.</text>
</comment>
<dbReference type="PROSITE" id="PS50202">
    <property type="entry name" value="MSP"/>
    <property type="match status" value="1"/>
</dbReference>
<dbReference type="EMBL" id="PKMF04000117">
    <property type="protein sequence ID" value="KAK7849209.1"/>
    <property type="molecule type" value="Genomic_DNA"/>
</dbReference>
<sequence length="65" mass="7881">MFDPFETSWMYMFHIELVIKMEALYSKLYDKYTKLKVNVAMWQDYNPKKYCVRPNTGIVMPRSSC</sequence>